<organism evidence="1">
    <name type="scientific">marine metagenome</name>
    <dbReference type="NCBI Taxonomy" id="408172"/>
    <lineage>
        <taxon>unclassified sequences</taxon>
        <taxon>metagenomes</taxon>
        <taxon>ecological metagenomes</taxon>
    </lineage>
</organism>
<proteinExistence type="predicted"/>
<dbReference type="InterPro" id="IPR014845">
    <property type="entry name" value="GYD/TTHA1554"/>
</dbReference>
<protein>
    <recommendedName>
        <fullName evidence="2">GYD domain-containing protein</fullName>
    </recommendedName>
</protein>
<evidence type="ECO:0000313" key="1">
    <source>
        <dbReference type="EMBL" id="SVC71274.1"/>
    </source>
</evidence>
<reference evidence="1" key="1">
    <citation type="submission" date="2018-05" db="EMBL/GenBank/DDBJ databases">
        <authorList>
            <person name="Lanie J.A."/>
            <person name="Ng W.-L."/>
            <person name="Kazmierczak K.M."/>
            <person name="Andrzejewski T.M."/>
            <person name="Davidsen T.M."/>
            <person name="Wayne K.J."/>
            <person name="Tettelin H."/>
            <person name="Glass J.I."/>
            <person name="Rusch D."/>
            <person name="Podicherti R."/>
            <person name="Tsui H.-C.T."/>
            <person name="Winkler M.E."/>
        </authorList>
    </citation>
    <scope>NUCLEOTIDE SEQUENCE</scope>
</reference>
<dbReference type="Pfam" id="PF08734">
    <property type="entry name" value="GYD"/>
    <property type="match status" value="1"/>
</dbReference>
<gene>
    <name evidence="1" type="ORF">METZ01_LOCUS324128</name>
</gene>
<dbReference type="EMBL" id="UINC01106536">
    <property type="protein sequence ID" value="SVC71274.1"/>
    <property type="molecule type" value="Genomic_DNA"/>
</dbReference>
<sequence>MMAKYLILGSYTSAAWAAQVKNPQNRMEVVRPDVERLGGTFDSAYMAFGDHDIVGIVDMPDNVTAAAMSIGLTAGGGLKSLKTVPLMEFSEGLEAVKKAGEMIYRPPGQ</sequence>
<dbReference type="AlphaFoldDB" id="A0A382PD04"/>
<evidence type="ECO:0008006" key="2">
    <source>
        <dbReference type="Google" id="ProtNLM"/>
    </source>
</evidence>
<accession>A0A382PD04</accession>
<name>A0A382PD04_9ZZZZ</name>